<dbReference type="AlphaFoldDB" id="A0A370LA95"/>
<comment type="subcellular location">
    <subcellularLocation>
        <location evidence="1">Cell inner membrane</location>
        <topology evidence="1">Peripheral membrane protein</topology>
    </subcellularLocation>
</comment>
<dbReference type="PANTHER" id="PTHR43297">
    <property type="entry name" value="OLIGOPEPTIDE TRANSPORT ATP-BINDING PROTEIN APPD"/>
    <property type="match status" value="1"/>
</dbReference>
<dbReference type="Proteomes" id="UP000255207">
    <property type="component" value="Unassembled WGS sequence"/>
</dbReference>
<evidence type="ECO:0000256" key="9">
    <source>
        <dbReference type="ARBA" id="ARBA00023136"/>
    </source>
</evidence>
<dbReference type="Pfam" id="PF00005">
    <property type="entry name" value="ABC_tran"/>
    <property type="match status" value="2"/>
</dbReference>
<keyword evidence="9" id="KW-0472">Membrane</keyword>
<dbReference type="InterPro" id="IPR003593">
    <property type="entry name" value="AAA+_ATPase"/>
</dbReference>
<dbReference type="FunFam" id="3.40.50.300:FF:000016">
    <property type="entry name" value="Oligopeptide ABC transporter ATP-binding component"/>
    <property type="match status" value="2"/>
</dbReference>
<dbReference type="CDD" id="cd03257">
    <property type="entry name" value="ABC_NikE_OppD_transporters"/>
    <property type="match status" value="2"/>
</dbReference>
<keyword evidence="6" id="KW-0547">Nucleotide-binding</keyword>
<evidence type="ECO:0000256" key="6">
    <source>
        <dbReference type="ARBA" id="ARBA00022741"/>
    </source>
</evidence>
<organism evidence="11 12">
    <name type="scientific">Bosea caraganae</name>
    <dbReference type="NCBI Taxonomy" id="2763117"/>
    <lineage>
        <taxon>Bacteria</taxon>
        <taxon>Pseudomonadati</taxon>
        <taxon>Pseudomonadota</taxon>
        <taxon>Alphaproteobacteria</taxon>
        <taxon>Hyphomicrobiales</taxon>
        <taxon>Boseaceae</taxon>
        <taxon>Bosea</taxon>
    </lineage>
</organism>
<evidence type="ECO:0000259" key="10">
    <source>
        <dbReference type="PROSITE" id="PS50893"/>
    </source>
</evidence>
<evidence type="ECO:0000256" key="1">
    <source>
        <dbReference type="ARBA" id="ARBA00004417"/>
    </source>
</evidence>
<dbReference type="GO" id="GO:0016887">
    <property type="term" value="F:ATP hydrolysis activity"/>
    <property type="evidence" value="ECO:0007669"/>
    <property type="project" value="InterPro"/>
</dbReference>
<keyword evidence="8" id="KW-1278">Translocase</keyword>
<evidence type="ECO:0000256" key="4">
    <source>
        <dbReference type="ARBA" id="ARBA00022475"/>
    </source>
</evidence>
<evidence type="ECO:0000256" key="2">
    <source>
        <dbReference type="ARBA" id="ARBA00005417"/>
    </source>
</evidence>
<keyword evidence="7 11" id="KW-0067">ATP-binding</keyword>
<feature type="domain" description="ABC transporter" evidence="10">
    <location>
        <begin position="304"/>
        <end position="558"/>
    </location>
</feature>
<reference evidence="12" key="1">
    <citation type="submission" date="2018-07" db="EMBL/GenBank/DDBJ databases">
        <authorList>
            <person name="Safronova V.I."/>
            <person name="Chirak E.R."/>
            <person name="Sazanova A.L."/>
        </authorList>
    </citation>
    <scope>NUCLEOTIDE SEQUENCE [LARGE SCALE GENOMIC DNA]</scope>
    <source>
        <strain evidence="12">RCAM04685</strain>
    </source>
</reference>
<dbReference type="GO" id="GO:0005524">
    <property type="term" value="F:ATP binding"/>
    <property type="evidence" value="ECO:0007669"/>
    <property type="project" value="UniProtKB-KW"/>
</dbReference>
<keyword evidence="3" id="KW-0813">Transport</keyword>
<dbReference type="InterPro" id="IPR013563">
    <property type="entry name" value="Oligopep_ABC_C"/>
</dbReference>
<dbReference type="InterPro" id="IPR027417">
    <property type="entry name" value="P-loop_NTPase"/>
</dbReference>
<comment type="similarity">
    <text evidence="2">Belongs to the ABC transporter superfamily.</text>
</comment>
<dbReference type="GO" id="GO:0015833">
    <property type="term" value="P:peptide transport"/>
    <property type="evidence" value="ECO:0007669"/>
    <property type="project" value="InterPro"/>
</dbReference>
<name>A0A370LA95_9HYPH</name>
<feature type="domain" description="ABC transporter" evidence="10">
    <location>
        <begin position="21"/>
        <end position="280"/>
    </location>
</feature>
<dbReference type="GO" id="GO:0005886">
    <property type="term" value="C:plasma membrane"/>
    <property type="evidence" value="ECO:0007669"/>
    <property type="project" value="UniProtKB-SubCell"/>
</dbReference>
<dbReference type="InterPro" id="IPR017871">
    <property type="entry name" value="ABC_transporter-like_CS"/>
</dbReference>
<evidence type="ECO:0000313" key="12">
    <source>
        <dbReference type="Proteomes" id="UP000255207"/>
    </source>
</evidence>
<evidence type="ECO:0000256" key="3">
    <source>
        <dbReference type="ARBA" id="ARBA00022448"/>
    </source>
</evidence>
<dbReference type="EMBL" id="QQTP01000002">
    <property type="protein sequence ID" value="RDJ28121.1"/>
    <property type="molecule type" value="Genomic_DNA"/>
</dbReference>
<dbReference type="GO" id="GO:0055085">
    <property type="term" value="P:transmembrane transport"/>
    <property type="evidence" value="ECO:0007669"/>
    <property type="project" value="UniProtKB-ARBA"/>
</dbReference>
<keyword evidence="5" id="KW-0997">Cell inner membrane</keyword>
<dbReference type="PROSITE" id="PS50893">
    <property type="entry name" value="ABC_TRANSPORTER_2"/>
    <property type="match status" value="2"/>
</dbReference>
<dbReference type="PANTHER" id="PTHR43297:SF14">
    <property type="entry name" value="ATPASE AAA-TYPE CORE DOMAIN-CONTAINING PROTEIN"/>
    <property type="match status" value="1"/>
</dbReference>
<dbReference type="SMART" id="SM00382">
    <property type="entry name" value="AAA"/>
    <property type="match status" value="2"/>
</dbReference>
<protein>
    <submittedName>
        <fullName evidence="11">ABC transporter ATP-binding protein</fullName>
    </submittedName>
</protein>
<accession>A0A370LA95</accession>
<comment type="caution">
    <text evidence="11">The sequence shown here is derived from an EMBL/GenBank/DDBJ whole genome shotgun (WGS) entry which is preliminary data.</text>
</comment>
<dbReference type="Pfam" id="PF08352">
    <property type="entry name" value="oligo_HPY"/>
    <property type="match status" value="2"/>
</dbReference>
<dbReference type="OrthoDB" id="9802264at2"/>
<sequence>MNPAMTQTAPAQAVALPETILDIRRLTTTFGRAKTDIAAVDDVSLTMKRGKTLCIVGESGSGKSVTARSILQIIDPPGRVTSGEILFSSARAAGRPVDLVKLGPRSRAMRAIRGRDIAMIFQEPMTSLSPVHTIGWQIAEVMLIHQAIDMAEARARTIELLKQVEIRDPERAFDRYAFEFSGGMRQRAMIAMALACNPEILIADEPTTALDVTTQAEILALIKQMQVARDMSVLFITHDMGVVAEIADEVAVMRRGKLLEIGPSEQIFYHPQSSYTGDLIDSVRRLERSARKPVPEGEVRPRLLDVRNLTKTYPSRAGLLKVSAAFTAVSDVSLHLDEGENLGIVGESGSGKSTLGNCLIRVHEPTIGEVNYRQPNGVTIDLTKVPAAEMRRIHRDMRMIFQDPFASLNPRMTIGQLIGEPLLVQGLMKGDALRRRVGELLEMVDLPADVIDRYPHAFSGGQRQRICVARALAPDPRLVIADEATSALDVTVRSQILDLLLGLQERLKLSYIMISHDLGVIRYFCDRVAVMYRGKVVETGNAIKVCSEPEHPYTQALLSAAPGSHPGDRRIMRRHRYVAPELVPGVA</sequence>
<evidence type="ECO:0000256" key="7">
    <source>
        <dbReference type="ARBA" id="ARBA00022840"/>
    </source>
</evidence>
<evidence type="ECO:0000256" key="8">
    <source>
        <dbReference type="ARBA" id="ARBA00022967"/>
    </source>
</evidence>
<keyword evidence="12" id="KW-1185">Reference proteome</keyword>
<dbReference type="NCBIfam" id="NF008453">
    <property type="entry name" value="PRK11308.1"/>
    <property type="match status" value="2"/>
</dbReference>
<dbReference type="SUPFAM" id="SSF52540">
    <property type="entry name" value="P-loop containing nucleoside triphosphate hydrolases"/>
    <property type="match status" value="2"/>
</dbReference>
<dbReference type="Gene3D" id="3.40.50.300">
    <property type="entry name" value="P-loop containing nucleotide triphosphate hydrolases"/>
    <property type="match status" value="2"/>
</dbReference>
<dbReference type="PROSITE" id="PS00211">
    <property type="entry name" value="ABC_TRANSPORTER_1"/>
    <property type="match status" value="2"/>
</dbReference>
<evidence type="ECO:0000256" key="5">
    <source>
        <dbReference type="ARBA" id="ARBA00022519"/>
    </source>
</evidence>
<dbReference type="NCBIfam" id="NF007739">
    <property type="entry name" value="PRK10419.1"/>
    <property type="match status" value="2"/>
</dbReference>
<keyword evidence="4" id="KW-1003">Cell membrane</keyword>
<gene>
    <name evidence="11" type="ORF">DWE98_05880</name>
</gene>
<dbReference type="InterPro" id="IPR050388">
    <property type="entry name" value="ABC_Ni/Peptide_Import"/>
</dbReference>
<proteinExistence type="inferred from homology"/>
<dbReference type="InterPro" id="IPR003439">
    <property type="entry name" value="ABC_transporter-like_ATP-bd"/>
</dbReference>
<evidence type="ECO:0000313" key="11">
    <source>
        <dbReference type="EMBL" id="RDJ28121.1"/>
    </source>
</evidence>